<proteinExistence type="predicted"/>
<name>A0A3B0MRN4_9RHOB</name>
<dbReference type="RefSeq" id="WP_121096866.1">
    <property type="nucleotide sequence ID" value="NZ_UIHC01000066.1"/>
</dbReference>
<protein>
    <submittedName>
        <fullName evidence="1">Uncharacterized protein</fullName>
    </submittedName>
</protein>
<dbReference type="EMBL" id="UIHC01000066">
    <property type="protein sequence ID" value="SUZ33697.1"/>
    <property type="molecule type" value="Genomic_DNA"/>
</dbReference>
<organism evidence="1 2">
    <name type="scientific">Roseinatronobacter ekhonensis</name>
    <dbReference type="NCBI Taxonomy" id="254356"/>
    <lineage>
        <taxon>Bacteria</taxon>
        <taxon>Pseudomonadati</taxon>
        <taxon>Pseudomonadota</taxon>
        <taxon>Alphaproteobacteria</taxon>
        <taxon>Rhodobacterales</taxon>
        <taxon>Paracoccaceae</taxon>
        <taxon>Roseinatronobacter</taxon>
    </lineage>
</organism>
<dbReference type="AlphaFoldDB" id="A0A3B0MRN4"/>
<gene>
    <name evidence="1" type="ORF">ROE7235_03470</name>
</gene>
<dbReference type="Proteomes" id="UP000272908">
    <property type="component" value="Unassembled WGS sequence"/>
</dbReference>
<evidence type="ECO:0000313" key="2">
    <source>
        <dbReference type="Proteomes" id="UP000272908"/>
    </source>
</evidence>
<evidence type="ECO:0000313" key="1">
    <source>
        <dbReference type="EMBL" id="SUZ33697.1"/>
    </source>
</evidence>
<accession>A0A3B0MRN4</accession>
<sequence>MGKWKKKFRTLPKPIRVELQRIVVDDIKVLAGKRISTDDVVAGTYAHLGLKHEKLQVGQSWEVVPPMNVGTTSKRNSEGWTVTRKDLPKHRKYFYRDIPIYGDAARNGWTTAAIPREVYETDSYPPYLFQIEVSVQEVLNDGRFGIVFSIDEVFSKHSASFEEDLLFAVNLLQENTGVSAVAASENPDFVFTSQLRWDVFPPGQIADLAMRIQQNGGRNPPDLATITERLELFEQFQPIEYLKGLGGNDHYIGAKYADDLVVFENMRHGNALYVLYDDWATLSQKPRSEILKLPTSKFDRLIHTEGWANRFALLMQHELQDRGTRIRIGRHQRRRRR</sequence>
<reference evidence="2" key="1">
    <citation type="submission" date="2018-08" db="EMBL/GenBank/DDBJ databases">
        <authorList>
            <person name="Rodrigo-Torres L."/>
            <person name="Arahal R. D."/>
            <person name="Lucena T."/>
        </authorList>
    </citation>
    <scope>NUCLEOTIDE SEQUENCE [LARGE SCALE GENOMIC DNA]</scope>
    <source>
        <strain evidence="2">CECT 7235</strain>
    </source>
</reference>
<dbReference type="OrthoDB" id="4775248at2"/>
<keyword evidence="2" id="KW-1185">Reference proteome</keyword>